<name>A0A9Q8WIG9_9PEZI</name>
<proteinExistence type="predicted"/>
<sequence>MLMMSLPASFIVASQSNTILQDWNIHDPDLSSLGLSQCQELKENLSERFADETEAIIIVSPMRRTIQTALLSLDWLIKKGVPIQADARWQGHITDFSVENSAKPCDTGSTIADLKVEFPGVDFSTVDPIYPNKTPPAGAQYAFNREAILGRGQSGLQSIFERKEKLVFVVSHSGFLRAGVTGYWFFNADYRIFEFERSGAPGKPFQLQQADSTLSGGLGKSRTEPVVIGSELAPASETTP</sequence>
<dbReference type="PANTHER" id="PTHR48100:SF24">
    <property type="entry name" value="PHOSPHOGLYCERATE MUTASE"/>
    <property type="match status" value="1"/>
</dbReference>
<dbReference type="Proteomes" id="UP000830671">
    <property type="component" value="Chromosome 5"/>
</dbReference>
<dbReference type="InterPro" id="IPR050275">
    <property type="entry name" value="PGM_Phosphatase"/>
</dbReference>
<dbReference type="GO" id="GO:0005737">
    <property type="term" value="C:cytoplasm"/>
    <property type="evidence" value="ECO:0007669"/>
    <property type="project" value="TreeGrafter"/>
</dbReference>
<organism evidence="2 3">
    <name type="scientific">Colletotrichum lupini</name>
    <dbReference type="NCBI Taxonomy" id="145971"/>
    <lineage>
        <taxon>Eukaryota</taxon>
        <taxon>Fungi</taxon>
        <taxon>Dikarya</taxon>
        <taxon>Ascomycota</taxon>
        <taxon>Pezizomycotina</taxon>
        <taxon>Sordariomycetes</taxon>
        <taxon>Hypocreomycetidae</taxon>
        <taxon>Glomerellales</taxon>
        <taxon>Glomerellaceae</taxon>
        <taxon>Colletotrichum</taxon>
        <taxon>Colletotrichum acutatum species complex</taxon>
    </lineage>
</organism>
<evidence type="ECO:0000313" key="2">
    <source>
        <dbReference type="EMBL" id="UQC84624.1"/>
    </source>
</evidence>
<dbReference type="InterPro" id="IPR029033">
    <property type="entry name" value="His_PPase_superfam"/>
</dbReference>
<dbReference type="InterPro" id="IPR013078">
    <property type="entry name" value="His_Pase_superF_clade-1"/>
</dbReference>
<dbReference type="EMBL" id="CP019477">
    <property type="protein sequence ID" value="UQC84624.1"/>
    <property type="molecule type" value="Genomic_DNA"/>
</dbReference>
<dbReference type="KEGG" id="clup:CLUP02_10121"/>
<dbReference type="Pfam" id="PF00300">
    <property type="entry name" value="His_Phos_1"/>
    <property type="match status" value="1"/>
</dbReference>
<dbReference type="GO" id="GO:0016791">
    <property type="term" value="F:phosphatase activity"/>
    <property type="evidence" value="ECO:0007669"/>
    <property type="project" value="TreeGrafter"/>
</dbReference>
<dbReference type="Gene3D" id="3.40.50.1240">
    <property type="entry name" value="Phosphoglycerate mutase-like"/>
    <property type="match status" value="1"/>
</dbReference>
<accession>A0A9Q8WIG9</accession>
<gene>
    <name evidence="2" type="ORF">CLUP02_10121</name>
</gene>
<keyword evidence="3" id="KW-1185">Reference proteome</keyword>
<dbReference type="SUPFAM" id="SSF53254">
    <property type="entry name" value="Phosphoglycerate mutase-like"/>
    <property type="match status" value="1"/>
</dbReference>
<evidence type="ECO:0000256" key="1">
    <source>
        <dbReference type="SAM" id="MobiDB-lite"/>
    </source>
</evidence>
<reference evidence="2" key="1">
    <citation type="journal article" date="2021" name="Mol. Plant Microbe Interact.">
        <title>Complete Genome Sequence of the Plant-Pathogenic Fungus Colletotrichum lupini.</title>
        <authorList>
            <person name="Baroncelli R."/>
            <person name="Pensec F."/>
            <person name="Da Lio D."/>
            <person name="Boufleur T."/>
            <person name="Vicente I."/>
            <person name="Sarrocco S."/>
            <person name="Picot A."/>
            <person name="Baraldi E."/>
            <person name="Sukno S."/>
            <person name="Thon M."/>
            <person name="Le Floch G."/>
        </authorList>
    </citation>
    <scope>NUCLEOTIDE SEQUENCE</scope>
    <source>
        <strain evidence="2">IMI 504893</strain>
    </source>
</reference>
<feature type="compositionally biased region" description="Polar residues" evidence="1">
    <location>
        <begin position="206"/>
        <end position="215"/>
    </location>
</feature>
<evidence type="ECO:0000313" key="3">
    <source>
        <dbReference type="Proteomes" id="UP000830671"/>
    </source>
</evidence>
<dbReference type="PANTHER" id="PTHR48100">
    <property type="entry name" value="BROAD-SPECIFICITY PHOSPHATASE YOR283W-RELATED"/>
    <property type="match status" value="1"/>
</dbReference>
<dbReference type="RefSeq" id="XP_049146241.1">
    <property type="nucleotide sequence ID" value="XM_049289097.1"/>
</dbReference>
<feature type="region of interest" description="Disordered" evidence="1">
    <location>
        <begin position="204"/>
        <end position="240"/>
    </location>
</feature>
<dbReference type="GeneID" id="73344107"/>
<protein>
    <submittedName>
        <fullName evidence="2">Phosphoglycerate mutase</fullName>
    </submittedName>
</protein>
<dbReference type="AlphaFoldDB" id="A0A9Q8WIG9"/>